<feature type="transmembrane region" description="Helical" evidence="1">
    <location>
        <begin position="12"/>
        <end position="32"/>
    </location>
</feature>
<reference evidence="2" key="1">
    <citation type="submission" date="2020-08" db="EMBL/GenBank/DDBJ databases">
        <title>Genome public.</title>
        <authorList>
            <person name="Liu C."/>
            <person name="Sun Q."/>
        </authorList>
    </citation>
    <scope>NUCLEOTIDE SEQUENCE</scope>
    <source>
        <strain evidence="2">NSJ-50</strain>
    </source>
</reference>
<comment type="caution">
    <text evidence="2">The sequence shown here is derived from an EMBL/GenBank/DDBJ whole genome shotgun (WGS) entry which is preliminary data.</text>
</comment>
<keyword evidence="1" id="KW-0812">Transmembrane</keyword>
<dbReference type="Proteomes" id="UP000647416">
    <property type="component" value="Unassembled WGS sequence"/>
</dbReference>
<organism evidence="2 3">
    <name type="scientific">Qingrenia yutianensis</name>
    <dbReference type="NCBI Taxonomy" id="2763676"/>
    <lineage>
        <taxon>Bacteria</taxon>
        <taxon>Bacillati</taxon>
        <taxon>Bacillota</taxon>
        <taxon>Clostridia</taxon>
        <taxon>Eubacteriales</taxon>
        <taxon>Oscillospiraceae</taxon>
        <taxon>Qingrenia</taxon>
    </lineage>
</organism>
<keyword evidence="1" id="KW-1133">Transmembrane helix</keyword>
<gene>
    <name evidence="2" type="ORF">H8706_08840</name>
</gene>
<name>A0A926F712_9FIRM</name>
<dbReference type="AlphaFoldDB" id="A0A926F712"/>
<accession>A0A926F712</accession>
<protein>
    <submittedName>
        <fullName evidence="2">Uncharacterized protein</fullName>
    </submittedName>
</protein>
<evidence type="ECO:0000313" key="3">
    <source>
        <dbReference type="Proteomes" id="UP000647416"/>
    </source>
</evidence>
<keyword evidence="3" id="KW-1185">Reference proteome</keyword>
<dbReference type="RefSeq" id="WP_262432346.1">
    <property type="nucleotide sequence ID" value="NZ_JACRTE010000011.1"/>
</dbReference>
<proteinExistence type="predicted"/>
<dbReference type="EMBL" id="JACRTE010000011">
    <property type="protein sequence ID" value="MBC8596973.1"/>
    <property type="molecule type" value="Genomic_DNA"/>
</dbReference>
<sequence>MKRFNNKGNATVLAVSVCLAIIFVMCVIFEYMQMLIITTGIRNAVESAAVSTVVANYDETYSQLREGYSGGYVYQDTAFTESIDTGNIYTRLDSLLALTENGDEHIKRRGDGTVEYSISNMRLEFENTDYAPGIAAKNLNATVYLDVKIPVRYGGRIIATLAPTMRVKASYAPKF</sequence>
<evidence type="ECO:0000313" key="2">
    <source>
        <dbReference type="EMBL" id="MBC8596973.1"/>
    </source>
</evidence>
<evidence type="ECO:0000256" key="1">
    <source>
        <dbReference type="SAM" id="Phobius"/>
    </source>
</evidence>
<keyword evidence="1" id="KW-0472">Membrane</keyword>